<proteinExistence type="predicted"/>
<organism evidence="1">
    <name type="scientific">Moorena producens (strain JHB)</name>
    <dbReference type="NCBI Taxonomy" id="1454205"/>
    <lineage>
        <taxon>Bacteria</taxon>
        <taxon>Bacillati</taxon>
        <taxon>Cyanobacteriota</taxon>
        <taxon>Cyanophyceae</taxon>
        <taxon>Coleofasciculales</taxon>
        <taxon>Coleofasciculaceae</taxon>
        <taxon>Moorena</taxon>
    </lineage>
</organism>
<reference evidence="1" key="1">
    <citation type="journal article" date="2017" name="Proc. Natl. Acad. Sci. U.S.A.">
        <title>Comparative genomics uncovers the prolific and distinctive metabolic potential of the cyanobacterial genus Moorea.</title>
        <authorList>
            <person name="Leao T."/>
            <person name="Castelao G."/>
            <person name="Korobeynikov A."/>
            <person name="Monroe E.A."/>
            <person name="Podell S."/>
            <person name="Glukhov E."/>
            <person name="Allen E.E."/>
            <person name="Gerwick W.H."/>
            <person name="Gerwick L."/>
        </authorList>
    </citation>
    <scope>NUCLEOTIDE SEQUENCE</scope>
    <source>
        <strain evidence="1">JHB</strain>
    </source>
</reference>
<dbReference type="Proteomes" id="UP000176944">
    <property type="component" value="Chromosome"/>
</dbReference>
<gene>
    <name evidence="1" type="ORF">BJP36_36615</name>
</gene>
<dbReference type="AlphaFoldDB" id="A0A9Q9UW80"/>
<dbReference type="EMBL" id="CP017708">
    <property type="protein sequence ID" value="WAN69620.1"/>
    <property type="molecule type" value="Genomic_DNA"/>
</dbReference>
<accession>A0A9Q9UW80</accession>
<reference evidence="1" key="2">
    <citation type="submission" date="2022-10" db="EMBL/GenBank/DDBJ databases">
        <authorList>
            <person name="Ngo T.-E."/>
        </authorList>
    </citation>
    <scope>NUCLEOTIDE SEQUENCE</scope>
    <source>
        <strain evidence="1">JHB</strain>
    </source>
</reference>
<protein>
    <submittedName>
        <fullName evidence="1">Uncharacterized protein</fullName>
    </submittedName>
</protein>
<evidence type="ECO:0000313" key="1">
    <source>
        <dbReference type="EMBL" id="WAN69620.1"/>
    </source>
</evidence>
<name>A0A9Q9UW80_MOOP1</name>
<sequence>MGRWGDGEMGRWGVHVGWAVHQRDFKAGHNVTRHCPPYGCQSRC</sequence>